<evidence type="ECO:0000256" key="3">
    <source>
        <dbReference type="ARBA" id="ARBA00022448"/>
    </source>
</evidence>
<comment type="caution">
    <text evidence="7">The sequence shown here is derived from an EMBL/GenBank/DDBJ whole genome shotgun (WGS) entry which is preliminary data.</text>
</comment>
<keyword evidence="5" id="KW-0574">Periplasm</keyword>
<dbReference type="Gene3D" id="3.40.190.10">
    <property type="entry name" value="Periplasmic binding protein-like II"/>
    <property type="match status" value="2"/>
</dbReference>
<feature type="chain" id="PRO_5043382803" evidence="6">
    <location>
        <begin position="22"/>
        <end position="254"/>
    </location>
</feature>
<dbReference type="GO" id="GO:0140104">
    <property type="term" value="F:molecular carrier activity"/>
    <property type="evidence" value="ECO:0007669"/>
    <property type="project" value="InterPro"/>
</dbReference>
<reference evidence="7 8" key="1">
    <citation type="submission" date="2014-01" db="EMBL/GenBank/DDBJ databases">
        <authorList>
            <person name="Durkin A.S."/>
            <person name="McCorrison J."/>
            <person name="Torralba M."/>
            <person name="Gillis M."/>
            <person name="Haft D.H."/>
            <person name="Methe B."/>
            <person name="Sutton G."/>
            <person name="Nelson K.E."/>
        </authorList>
    </citation>
    <scope>NUCLEOTIDE SEQUENCE [LARGE SCALE GENOMIC DNA]</scope>
    <source>
        <strain evidence="7 8">205/92</strain>
    </source>
</reference>
<accession>A0AAV3M3P9</accession>
<comment type="similarity">
    <text evidence="2">Belongs to the prokaryotic sulfate-binding protein family.</text>
</comment>
<dbReference type="GO" id="GO:0042597">
    <property type="term" value="C:periplasmic space"/>
    <property type="evidence" value="ECO:0007669"/>
    <property type="project" value="UniProtKB-SubCell"/>
</dbReference>
<evidence type="ECO:0000256" key="4">
    <source>
        <dbReference type="ARBA" id="ARBA00022729"/>
    </source>
</evidence>
<evidence type="ECO:0000256" key="5">
    <source>
        <dbReference type="ARBA" id="ARBA00022764"/>
    </source>
</evidence>
<dbReference type="AlphaFoldDB" id="A0AAV3M3P9"/>
<sequence>MFKIKKLIAVLCLFSSSFAYSDINMYGPGGPHTALKEAASLYQKQTGVKVNVNYGPQASWNDIAKKNADIIFGASEQSALAIIRDHNDKFNEKDTIPLYLRKSIILVKKGNPKNIQSIEDLTHNGVGIIVNDGGGRSNTSGTGVWEDIAGRMGNINTVKDIRKNIVLFAPNSGTARKAFETNPNVDAWITWFDWAISNPELGDIVHISPDSTIWRDMNITVRKNAPEDVNNFAAWLQSGKADKIFYKYGWTKNN</sequence>
<keyword evidence="3" id="KW-0813">Transport</keyword>
<evidence type="ECO:0000256" key="1">
    <source>
        <dbReference type="ARBA" id="ARBA00004418"/>
    </source>
</evidence>
<gene>
    <name evidence="7" type="ORF">HMPREF1563_2037</name>
</gene>
<protein>
    <submittedName>
        <fullName evidence="7">Oligopeptide ABC transporter, oligopeptide-binding protein</fullName>
    </submittedName>
</protein>
<dbReference type="SUPFAM" id="SSF53850">
    <property type="entry name" value="Periplasmic binding protein-like II"/>
    <property type="match status" value="1"/>
</dbReference>
<evidence type="ECO:0000313" key="7">
    <source>
        <dbReference type="EMBL" id="EUD10452.1"/>
    </source>
</evidence>
<evidence type="ECO:0000256" key="6">
    <source>
        <dbReference type="SAM" id="SignalP"/>
    </source>
</evidence>
<evidence type="ECO:0000313" key="8">
    <source>
        <dbReference type="Proteomes" id="UP000022311"/>
    </source>
</evidence>
<comment type="subcellular location">
    <subcellularLocation>
        <location evidence="1">Periplasm</location>
    </subcellularLocation>
</comment>
<dbReference type="GO" id="GO:1902358">
    <property type="term" value="P:sulfate transmembrane transport"/>
    <property type="evidence" value="ECO:0007669"/>
    <property type="project" value="InterPro"/>
</dbReference>
<dbReference type="Pfam" id="PF13531">
    <property type="entry name" value="SBP_bac_11"/>
    <property type="match status" value="1"/>
</dbReference>
<dbReference type="CDD" id="cd13519">
    <property type="entry name" value="PBP2_PEB3_AcfC"/>
    <property type="match status" value="1"/>
</dbReference>
<dbReference type="PANTHER" id="PTHR30368:SF2">
    <property type="entry name" value="SULFATE-BINDING PROTEIN"/>
    <property type="match status" value="1"/>
</dbReference>
<dbReference type="EMBL" id="JALD01000051">
    <property type="protein sequence ID" value="EUD10452.1"/>
    <property type="molecule type" value="Genomic_DNA"/>
</dbReference>
<dbReference type="Proteomes" id="UP000022311">
    <property type="component" value="Unassembled WGS sequence"/>
</dbReference>
<feature type="signal peptide" evidence="6">
    <location>
        <begin position="1"/>
        <end position="21"/>
    </location>
</feature>
<dbReference type="PANTHER" id="PTHR30368">
    <property type="entry name" value="SULFATE-BINDING PROTEIN"/>
    <property type="match status" value="1"/>
</dbReference>
<dbReference type="InterPro" id="IPR005669">
    <property type="entry name" value="Thiosulph/SO4-bd"/>
</dbReference>
<proteinExistence type="inferred from homology"/>
<dbReference type="RefSeq" id="WP_154629403.1">
    <property type="nucleotide sequence ID" value="NZ_JALD01000051.1"/>
</dbReference>
<keyword evidence="4 6" id="KW-0732">Signal</keyword>
<name>A0AAV3M3P9_9GAMM</name>
<organism evidence="7 8">
    <name type="scientific">Providencia alcalifaciens 205/92</name>
    <dbReference type="NCBI Taxonomy" id="1256988"/>
    <lineage>
        <taxon>Bacteria</taxon>
        <taxon>Pseudomonadati</taxon>
        <taxon>Pseudomonadota</taxon>
        <taxon>Gammaproteobacteria</taxon>
        <taxon>Enterobacterales</taxon>
        <taxon>Morganellaceae</taxon>
        <taxon>Providencia</taxon>
    </lineage>
</organism>
<evidence type="ECO:0000256" key="2">
    <source>
        <dbReference type="ARBA" id="ARBA00006099"/>
    </source>
</evidence>